<dbReference type="AlphaFoldDB" id="A0A1L7N9N1"/>
<gene>
    <name evidence="7" type="ORF">KF715C_ch15940</name>
</gene>
<proteinExistence type="inferred from homology"/>
<comment type="subcellular location">
    <subcellularLocation>
        <location evidence="1">Fimbrium</location>
    </subcellularLocation>
</comment>
<keyword evidence="3 5" id="KW-0732">Signal</keyword>
<evidence type="ECO:0000313" key="7">
    <source>
        <dbReference type="EMBL" id="BAW22167.1"/>
    </source>
</evidence>
<evidence type="ECO:0000256" key="5">
    <source>
        <dbReference type="SAM" id="SignalP"/>
    </source>
</evidence>
<reference evidence="7 8" key="1">
    <citation type="submission" date="2015-11" db="EMBL/GenBank/DDBJ databases">
        <title>Complete genome sequencing of a biphenyl-degrading bacterium, Pseudomonas putida KF715 (=NBRC110667).</title>
        <authorList>
            <person name="Suenaga H."/>
            <person name="Fujihara N."/>
            <person name="Watanabe T."/>
            <person name="Hirose J."/>
            <person name="Kimura N."/>
            <person name="Yamazoe A."/>
            <person name="Hosoyama A."/>
            <person name="Shimodaira J."/>
            <person name="Furukawa K."/>
        </authorList>
    </citation>
    <scope>NUCLEOTIDE SEQUENCE [LARGE SCALE GENOMIC DNA]</scope>
    <source>
        <strain evidence="7 8">KF715</strain>
    </source>
</reference>
<organism evidence="7 8">
    <name type="scientific">Pseudomonas putida</name>
    <name type="common">Arthrobacter siderocapsulatus</name>
    <dbReference type="NCBI Taxonomy" id="303"/>
    <lineage>
        <taxon>Bacteria</taxon>
        <taxon>Pseudomonadati</taxon>
        <taxon>Pseudomonadota</taxon>
        <taxon>Gammaproteobacteria</taxon>
        <taxon>Pseudomonadales</taxon>
        <taxon>Pseudomonadaceae</taxon>
        <taxon>Pseudomonas</taxon>
    </lineage>
</organism>
<dbReference type="RefSeq" id="WP_096425758.1">
    <property type="nucleotide sequence ID" value="NZ_AP015029.1"/>
</dbReference>
<dbReference type="PANTHER" id="PTHR33420">
    <property type="entry name" value="FIMBRIAL SUBUNIT ELFA-RELATED"/>
    <property type="match status" value="1"/>
</dbReference>
<dbReference type="InterPro" id="IPR036937">
    <property type="entry name" value="Adhesion_dom_fimbrial_sf"/>
</dbReference>
<sequence length="183" mass="19011">MKIAIIPLALAFASTAAMAAPATGTINFYGAVTDGGPCPIEVVDPDSGVPARVELGHPYTSHFKNVGDKTEPRQFALKITPNSECSIPSGTEVDVTFNAVGSPVGPANDLFPLVAGGTSTPDLAISIRDKTDTRLAPGETSARYLLDELAPTLMLFSAHYEAISTPVKEGSALANVNFVVNLP</sequence>
<dbReference type="EMBL" id="AP015029">
    <property type="protein sequence ID" value="BAW22167.1"/>
    <property type="molecule type" value="Genomic_DNA"/>
</dbReference>
<feature type="signal peptide" evidence="5">
    <location>
        <begin position="1"/>
        <end position="19"/>
    </location>
</feature>
<protein>
    <recommendedName>
        <fullName evidence="6">Fimbrial-type adhesion domain-containing protein</fullName>
    </recommendedName>
</protein>
<dbReference type="SUPFAM" id="SSF49401">
    <property type="entry name" value="Bacterial adhesins"/>
    <property type="match status" value="1"/>
</dbReference>
<dbReference type="GO" id="GO:0043709">
    <property type="term" value="P:cell adhesion involved in single-species biofilm formation"/>
    <property type="evidence" value="ECO:0007669"/>
    <property type="project" value="TreeGrafter"/>
</dbReference>
<evidence type="ECO:0000256" key="1">
    <source>
        <dbReference type="ARBA" id="ARBA00004561"/>
    </source>
</evidence>
<dbReference type="Pfam" id="PF00419">
    <property type="entry name" value="Fimbrial"/>
    <property type="match status" value="1"/>
</dbReference>
<dbReference type="InterPro" id="IPR050263">
    <property type="entry name" value="Bact_Fimbrial_Adh_Pro"/>
</dbReference>
<evidence type="ECO:0000259" key="6">
    <source>
        <dbReference type="Pfam" id="PF00419"/>
    </source>
</evidence>
<comment type="similarity">
    <text evidence="2">Belongs to the fimbrial protein family.</text>
</comment>
<evidence type="ECO:0000256" key="4">
    <source>
        <dbReference type="ARBA" id="ARBA00023263"/>
    </source>
</evidence>
<name>A0A1L7N9N1_PSEPU</name>
<dbReference type="InterPro" id="IPR008966">
    <property type="entry name" value="Adhesion_dom_sf"/>
</dbReference>
<evidence type="ECO:0000256" key="3">
    <source>
        <dbReference type="ARBA" id="ARBA00022729"/>
    </source>
</evidence>
<accession>A0A1L7N9N1</accession>
<feature type="domain" description="Fimbrial-type adhesion" evidence="6">
    <location>
        <begin position="26"/>
        <end position="181"/>
    </location>
</feature>
<dbReference type="InterPro" id="IPR000259">
    <property type="entry name" value="Adhesion_dom_fimbrial"/>
</dbReference>
<evidence type="ECO:0000256" key="2">
    <source>
        <dbReference type="ARBA" id="ARBA00006671"/>
    </source>
</evidence>
<dbReference type="Gene3D" id="2.60.40.1090">
    <property type="entry name" value="Fimbrial-type adhesion domain"/>
    <property type="match status" value="1"/>
</dbReference>
<evidence type="ECO:0000313" key="8">
    <source>
        <dbReference type="Proteomes" id="UP000218731"/>
    </source>
</evidence>
<keyword evidence="4" id="KW-0281">Fimbrium</keyword>
<dbReference type="Proteomes" id="UP000218731">
    <property type="component" value="Chromosome 1"/>
</dbReference>
<feature type="chain" id="PRO_5012679397" description="Fimbrial-type adhesion domain-containing protein" evidence="5">
    <location>
        <begin position="20"/>
        <end position="183"/>
    </location>
</feature>
<dbReference type="PANTHER" id="PTHR33420:SF3">
    <property type="entry name" value="FIMBRIAL SUBUNIT ELFA"/>
    <property type="match status" value="1"/>
</dbReference>
<dbReference type="GO" id="GO:0009289">
    <property type="term" value="C:pilus"/>
    <property type="evidence" value="ECO:0007669"/>
    <property type="project" value="UniProtKB-SubCell"/>
</dbReference>